<name>A0A433DLJ0_9FUNG</name>
<reference evidence="4 5" key="1">
    <citation type="journal article" date="2018" name="New Phytol.">
        <title>Phylogenomics of Endogonaceae and evolution of mycorrhizas within Mucoromycota.</title>
        <authorList>
            <person name="Chang Y."/>
            <person name="Desiro A."/>
            <person name="Na H."/>
            <person name="Sandor L."/>
            <person name="Lipzen A."/>
            <person name="Clum A."/>
            <person name="Barry K."/>
            <person name="Grigoriev I.V."/>
            <person name="Martin F.M."/>
            <person name="Stajich J.E."/>
            <person name="Smith M.E."/>
            <person name="Bonito G."/>
            <person name="Spatafora J.W."/>
        </authorList>
    </citation>
    <scope>NUCLEOTIDE SEQUENCE [LARGE SCALE GENOMIC DNA]</scope>
    <source>
        <strain evidence="4 5">GMNB39</strain>
    </source>
</reference>
<keyword evidence="1" id="KW-0677">Repeat</keyword>
<dbReference type="OrthoDB" id="194358at2759"/>
<evidence type="ECO:0000256" key="3">
    <source>
        <dbReference type="PROSITE-ProRule" id="PRU00023"/>
    </source>
</evidence>
<feature type="repeat" description="ANK" evidence="3">
    <location>
        <begin position="243"/>
        <end position="275"/>
    </location>
</feature>
<dbReference type="InterPro" id="IPR051637">
    <property type="entry name" value="Ank_repeat_dom-contain_49"/>
</dbReference>
<feature type="repeat" description="ANK" evidence="3">
    <location>
        <begin position="183"/>
        <end position="215"/>
    </location>
</feature>
<protein>
    <submittedName>
        <fullName evidence="4">Ankyrin repeat-containing domain protein</fullName>
    </submittedName>
</protein>
<evidence type="ECO:0000256" key="1">
    <source>
        <dbReference type="ARBA" id="ARBA00022737"/>
    </source>
</evidence>
<accession>A0A433DLJ0</accession>
<keyword evidence="2 3" id="KW-0040">ANK repeat</keyword>
<evidence type="ECO:0000313" key="4">
    <source>
        <dbReference type="EMBL" id="RUP51723.1"/>
    </source>
</evidence>
<feature type="repeat" description="ANK" evidence="3">
    <location>
        <begin position="213"/>
        <end position="245"/>
    </location>
</feature>
<dbReference type="PROSITE" id="PS50088">
    <property type="entry name" value="ANK_REPEAT"/>
    <property type="match status" value="5"/>
</dbReference>
<dbReference type="Pfam" id="PF12796">
    <property type="entry name" value="Ank_2"/>
    <property type="match status" value="2"/>
</dbReference>
<dbReference type="PANTHER" id="PTHR24180:SF45">
    <property type="entry name" value="POLY [ADP-RIBOSE] POLYMERASE TANKYRASE"/>
    <property type="match status" value="1"/>
</dbReference>
<dbReference type="Gene3D" id="1.25.40.20">
    <property type="entry name" value="Ankyrin repeat-containing domain"/>
    <property type="match status" value="3"/>
</dbReference>
<proteinExistence type="predicted"/>
<dbReference type="EMBL" id="RBNI01000514">
    <property type="protein sequence ID" value="RUP51723.1"/>
    <property type="molecule type" value="Genomic_DNA"/>
</dbReference>
<keyword evidence="5" id="KW-1185">Reference proteome</keyword>
<sequence length="629" mass="68352">MNLINSSAFLSDLPPELLTRIFILAQNPNLFVVSRNFHTISESPLLRAHYLLHFYGPDHVLSSDAAKHSHIFTKHVVEILLSLGADPSADDDFALLWCYRMNYPELAPQILDTLASRHALDVPHYLILASYEGLLPLLDLLITRYDADPHHSHEKPLQEAAYNNHIDLVRYLIRTHHCDFHIESEHLLRHASQLGYADLVDLLLAHGASVSTYNSAALLNAAHKGHQRIVAALLDHGADVHADNDAALRYAAANGHVQVVRLLLDRGACVEAFSYKSLRDAAKRGFVEVVHMLLDAGSNPDACGGAALSYAAFNDHREVVRLLLQRGAEPGRSSSAALKFAVKKGHAEVAGMLVEAGADVDVVEVKELLQKRGREEFHHPLHKTPFSPFPFVSSISVTGILAPVDAPPCPVPTTTSSTSVTLDGTPSSSTVILDGPACAEGGSPVPGTDLVAAAGDEELLEEDGIAYVALVEVVGDVSQDRDKAEPEVESDVEKHLELDVRGEIHLHAIVHQMDGEHQGNEVANDRNKACGNSLTKQRVQPDIATADLESAIQKLSPLLHLLEHGSLLRRQPEFGLLLLLPPPALGLARGRVNDLDDLDVVGAGRHGLLLVIRKNFLDCVFSNSFHCGE</sequence>
<dbReference type="SMART" id="SM00248">
    <property type="entry name" value="ANK"/>
    <property type="match status" value="7"/>
</dbReference>
<dbReference type="InterPro" id="IPR002110">
    <property type="entry name" value="Ankyrin_rpt"/>
</dbReference>
<dbReference type="AlphaFoldDB" id="A0A433DLJ0"/>
<evidence type="ECO:0000256" key="2">
    <source>
        <dbReference type="ARBA" id="ARBA00023043"/>
    </source>
</evidence>
<gene>
    <name evidence="4" type="ORF">BC936DRAFT_146302</name>
</gene>
<dbReference type="Proteomes" id="UP000268093">
    <property type="component" value="Unassembled WGS sequence"/>
</dbReference>
<comment type="caution">
    <text evidence="4">The sequence shown here is derived from an EMBL/GenBank/DDBJ whole genome shotgun (WGS) entry which is preliminary data.</text>
</comment>
<organism evidence="4 5">
    <name type="scientific">Jimgerdemannia flammicorona</name>
    <dbReference type="NCBI Taxonomy" id="994334"/>
    <lineage>
        <taxon>Eukaryota</taxon>
        <taxon>Fungi</taxon>
        <taxon>Fungi incertae sedis</taxon>
        <taxon>Mucoromycota</taxon>
        <taxon>Mucoromycotina</taxon>
        <taxon>Endogonomycetes</taxon>
        <taxon>Endogonales</taxon>
        <taxon>Endogonaceae</taxon>
        <taxon>Jimgerdemannia</taxon>
    </lineage>
</organism>
<evidence type="ECO:0000313" key="5">
    <source>
        <dbReference type="Proteomes" id="UP000268093"/>
    </source>
</evidence>
<dbReference type="InterPro" id="IPR036770">
    <property type="entry name" value="Ankyrin_rpt-contain_sf"/>
</dbReference>
<dbReference type="PROSITE" id="PS50297">
    <property type="entry name" value="ANK_REP_REGION"/>
    <property type="match status" value="4"/>
</dbReference>
<feature type="repeat" description="ANK" evidence="3">
    <location>
        <begin position="303"/>
        <end position="335"/>
    </location>
</feature>
<dbReference type="PANTHER" id="PTHR24180">
    <property type="entry name" value="CYCLIN-DEPENDENT KINASE INHIBITOR 2C-RELATED"/>
    <property type="match status" value="1"/>
</dbReference>
<dbReference type="SUPFAM" id="SSF48403">
    <property type="entry name" value="Ankyrin repeat"/>
    <property type="match status" value="1"/>
</dbReference>
<feature type="repeat" description="ANK" evidence="3">
    <location>
        <begin position="333"/>
        <end position="365"/>
    </location>
</feature>